<dbReference type="Proteomes" id="UP000241769">
    <property type="component" value="Unassembled WGS sequence"/>
</dbReference>
<dbReference type="SUPFAM" id="SSF103657">
    <property type="entry name" value="BAR/IMD domain-like"/>
    <property type="match status" value="1"/>
</dbReference>
<evidence type="ECO:0000256" key="4">
    <source>
        <dbReference type="SAM" id="MobiDB-lite"/>
    </source>
</evidence>
<dbReference type="Pfam" id="PF03114">
    <property type="entry name" value="BAR"/>
    <property type="match status" value="1"/>
</dbReference>
<proteinExistence type="predicted"/>
<feature type="compositionally biased region" description="Pro residues" evidence="4">
    <location>
        <begin position="323"/>
        <end position="337"/>
    </location>
</feature>
<dbReference type="GO" id="GO:0005886">
    <property type="term" value="C:plasma membrane"/>
    <property type="evidence" value="ECO:0007669"/>
    <property type="project" value="TreeGrafter"/>
</dbReference>
<keyword evidence="3" id="KW-0175">Coiled coil</keyword>
<name>A0A2P6MX59_9EUKA</name>
<comment type="caution">
    <text evidence="6">The sequence shown here is derived from an EMBL/GenBank/DDBJ whole genome shotgun (WGS) entry which is preliminary data.</text>
</comment>
<dbReference type="InterPro" id="IPR003005">
    <property type="entry name" value="Amphiphysin"/>
</dbReference>
<dbReference type="InParanoid" id="A0A2P6MX59"/>
<dbReference type="PROSITE" id="PS51021">
    <property type="entry name" value="BAR"/>
    <property type="match status" value="1"/>
</dbReference>
<feature type="domain" description="BAR" evidence="5">
    <location>
        <begin position="18"/>
        <end position="235"/>
    </location>
</feature>
<evidence type="ECO:0000313" key="7">
    <source>
        <dbReference type="Proteomes" id="UP000241769"/>
    </source>
</evidence>
<feature type="coiled-coil region" evidence="3">
    <location>
        <begin position="40"/>
        <end position="67"/>
    </location>
</feature>
<evidence type="ECO:0000256" key="1">
    <source>
        <dbReference type="ARBA" id="ARBA00004496"/>
    </source>
</evidence>
<sequence>MSFWSKTRKSASRTKQAALAKVGASEETIEAGFNYEKERFKEYYAQIKQVEKNAERMMKAMKEFSSAQAAMFDSVTAPFPPHCSVYEATLDAKSAASEMDAARAEFEQHVDTNILKPILRYKMQFKEMKTRMESWEKKRLDLDRYRHDVKGYQKSGKDLKAQAATQKLELATHNFDMLNVELQHDLNKLYEDRIPFMEPIFAALATSGLEYYIASTGAISKTASALGRIDRTRALVHPFIITPREDSAAYTVSSKSFAPRDSLINKTSVNSSQNKTDIAIYEQQAVVPQKTNEDSLLYMSPGIDQLPTPDLTKTLSKSKLPVLPMPPPPPFETLPSL</sequence>
<dbReference type="InterPro" id="IPR027267">
    <property type="entry name" value="AH/BAR_dom_sf"/>
</dbReference>
<dbReference type="GO" id="GO:0005543">
    <property type="term" value="F:phospholipid binding"/>
    <property type="evidence" value="ECO:0007669"/>
    <property type="project" value="TreeGrafter"/>
</dbReference>
<keyword evidence="7" id="KW-1185">Reference proteome</keyword>
<dbReference type="STRING" id="1890364.A0A2P6MX59"/>
<dbReference type="GO" id="GO:0005737">
    <property type="term" value="C:cytoplasm"/>
    <property type="evidence" value="ECO:0007669"/>
    <property type="project" value="UniProtKB-SubCell"/>
</dbReference>
<evidence type="ECO:0000313" key="6">
    <source>
        <dbReference type="EMBL" id="PRP76277.1"/>
    </source>
</evidence>
<dbReference type="CDD" id="cd07307">
    <property type="entry name" value="BAR"/>
    <property type="match status" value="1"/>
</dbReference>
<reference evidence="6 7" key="1">
    <citation type="journal article" date="2018" name="Genome Biol. Evol.">
        <title>Multiple Roots of Fruiting Body Formation in Amoebozoa.</title>
        <authorList>
            <person name="Hillmann F."/>
            <person name="Forbes G."/>
            <person name="Novohradska S."/>
            <person name="Ferling I."/>
            <person name="Riege K."/>
            <person name="Groth M."/>
            <person name="Westermann M."/>
            <person name="Marz M."/>
            <person name="Spaller T."/>
            <person name="Winckler T."/>
            <person name="Schaap P."/>
            <person name="Glockner G."/>
        </authorList>
    </citation>
    <scope>NUCLEOTIDE SEQUENCE [LARGE SCALE GENOMIC DNA]</scope>
    <source>
        <strain evidence="6 7">Jena</strain>
    </source>
</reference>
<dbReference type="SMART" id="SM00721">
    <property type="entry name" value="BAR"/>
    <property type="match status" value="1"/>
</dbReference>
<evidence type="ECO:0000256" key="3">
    <source>
        <dbReference type="SAM" id="Coils"/>
    </source>
</evidence>
<dbReference type="PANTHER" id="PTHR46514:SF3">
    <property type="entry name" value="AMPHIPHYSIN"/>
    <property type="match status" value="1"/>
</dbReference>
<evidence type="ECO:0000256" key="2">
    <source>
        <dbReference type="ARBA" id="ARBA00022490"/>
    </source>
</evidence>
<comment type="subcellular location">
    <subcellularLocation>
        <location evidence="1">Cytoplasm</location>
    </subcellularLocation>
</comment>
<accession>A0A2P6MX59</accession>
<dbReference type="EMBL" id="MDYQ01000337">
    <property type="protein sequence ID" value="PRP76277.1"/>
    <property type="molecule type" value="Genomic_DNA"/>
</dbReference>
<protein>
    <recommendedName>
        <fullName evidence="5">BAR domain-containing protein</fullName>
    </recommendedName>
</protein>
<organism evidence="6 7">
    <name type="scientific">Planoprotostelium fungivorum</name>
    <dbReference type="NCBI Taxonomy" id="1890364"/>
    <lineage>
        <taxon>Eukaryota</taxon>
        <taxon>Amoebozoa</taxon>
        <taxon>Evosea</taxon>
        <taxon>Variosea</taxon>
        <taxon>Cavosteliida</taxon>
        <taxon>Cavosteliaceae</taxon>
        <taxon>Planoprotostelium</taxon>
    </lineage>
</organism>
<evidence type="ECO:0000259" key="5">
    <source>
        <dbReference type="PROSITE" id="PS51021"/>
    </source>
</evidence>
<dbReference type="Gene3D" id="1.20.1270.60">
    <property type="entry name" value="Arfaptin homology (AH) domain/BAR domain"/>
    <property type="match status" value="1"/>
</dbReference>
<dbReference type="PANTHER" id="PTHR46514">
    <property type="entry name" value="AMPHIPHYSIN"/>
    <property type="match status" value="1"/>
</dbReference>
<keyword evidence="2" id="KW-0963">Cytoplasm</keyword>
<gene>
    <name evidence="6" type="ORF">PROFUN_07799</name>
</gene>
<dbReference type="InterPro" id="IPR004148">
    <property type="entry name" value="BAR_dom"/>
</dbReference>
<dbReference type="AlphaFoldDB" id="A0A2P6MX59"/>
<feature type="region of interest" description="Disordered" evidence="4">
    <location>
        <begin position="318"/>
        <end position="337"/>
    </location>
</feature>
<dbReference type="OrthoDB" id="27423at2759"/>